<dbReference type="Pfam" id="PF00583">
    <property type="entry name" value="Acetyltransf_1"/>
    <property type="match status" value="1"/>
</dbReference>
<gene>
    <name evidence="2" type="ORF">HLI_00990</name>
</gene>
<dbReference type="CDD" id="cd04301">
    <property type="entry name" value="NAT_SF"/>
    <property type="match status" value="1"/>
</dbReference>
<dbReference type="EMBL" id="CP026118">
    <property type="protein sequence ID" value="QAS50871.1"/>
    <property type="molecule type" value="Genomic_DNA"/>
</dbReference>
<sequence length="156" mass="18406">MVMLEKMQNDEFKKEVVDLKKGYAEEKVKAGTWTEEEAMQKSEETFRYLLPDGLSTNNHYFLSIFDQAAKINIGYFWYHFDPEQSQKEAFIYNFVIYETERGKGFGKKAITALERHLKGTGVKKLSLHVFGHNERAIHLYRRMKFSTTDLHMSKHL</sequence>
<protein>
    <submittedName>
        <fullName evidence="2">GNAT family N-acetyltransferase</fullName>
    </submittedName>
</protein>
<dbReference type="InterPro" id="IPR016181">
    <property type="entry name" value="Acyl_CoA_acyltransferase"/>
</dbReference>
<dbReference type="SUPFAM" id="SSF55729">
    <property type="entry name" value="Acyl-CoA N-acyltransferases (Nat)"/>
    <property type="match status" value="1"/>
</dbReference>
<name>A0A410M7G2_9BACI</name>
<dbReference type="Gene3D" id="3.40.630.30">
    <property type="match status" value="1"/>
</dbReference>
<dbReference type="PANTHER" id="PTHR43259">
    <property type="entry name" value="SPT10P"/>
    <property type="match status" value="1"/>
</dbReference>
<organism evidence="2 3">
    <name type="scientific">Halobacillus litoralis</name>
    <dbReference type="NCBI Taxonomy" id="45668"/>
    <lineage>
        <taxon>Bacteria</taxon>
        <taxon>Bacillati</taxon>
        <taxon>Bacillota</taxon>
        <taxon>Bacilli</taxon>
        <taxon>Bacillales</taxon>
        <taxon>Bacillaceae</taxon>
        <taxon>Halobacillus</taxon>
    </lineage>
</organism>
<dbReference type="InterPro" id="IPR052829">
    <property type="entry name" value="N-acetyltransferase_domain"/>
</dbReference>
<dbReference type="InterPro" id="IPR000182">
    <property type="entry name" value="GNAT_dom"/>
</dbReference>
<evidence type="ECO:0000313" key="3">
    <source>
        <dbReference type="Proteomes" id="UP000287756"/>
    </source>
</evidence>
<evidence type="ECO:0000259" key="1">
    <source>
        <dbReference type="PROSITE" id="PS51186"/>
    </source>
</evidence>
<keyword evidence="2" id="KW-0808">Transferase</keyword>
<accession>A0A410M7G2</accession>
<dbReference type="GO" id="GO:0016747">
    <property type="term" value="F:acyltransferase activity, transferring groups other than amino-acyl groups"/>
    <property type="evidence" value="ECO:0007669"/>
    <property type="project" value="InterPro"/>
</dbReference>
<dbReference type="AlphaFoldDB" id="A0A410M7G2"/>
<evidence type="ECO:0000313" key="2">
    <source>
        <dbReference type="EMBL" id="QAS50871.1"/>
    </source>
</evidence>
<reference evidence="2 3" key="1">
    <citation type="submission" date="2018-01" db="EMBL/GenBank/DDBJ databases">
        <title>The whole genome sequencing and assembly of Halobacillus litoralis ERB031 strain.</title>
        <authorList>
            <person name="Lee S.-J."/>
            <person name="Park M.-K."/>
            <person name="Kim J.-Y."/>
            <person name="Lee Y.-J."/>
            <person name="Yi H."/>
            <person name="Bahn Y.-S."/>
            <person name="Kim J.F."/>
            <person name="Lee D.-W."/>
        </authorList>
    </citation>
    <scope>NUCLEOTIDE SEQUENCE [LARGE SCALE GENOMIC DNA]</scope>
    <source>
        <strain evidence="2 3">ERB 031</strain>
    </source>
</reference>
<dbReference type="PROSITE" id="PS51186">
    <property type="entry name" value="GNAT"/>
    <property type="match status" value="1"/>
</dbReference>
<proteinExistence type="predicted"/>
<feature type="domain" description="N-acetyltransferase" evidence="1">
    <location>
        <begin position="17"/>
        <end position="156"/>
    </location>
</feature>
<dbReference type="KEGG" id="hli:HLI_00990"/>
<dbReference type="Proteomes" id="UP000287756">
    <property type="component" value="Chromosome"/>
</dbReference>
<dbReference type="RefSeq" id="WP_128522633.1">
    <property type="nucleotide sequence ID" value="NZ_CANLVY010000004.1"/>
</dbReference>
<dbReference type="OrthoDB" id="65897at2"/>
<dbReference type="PANTHER" id="PTHR43259:SF1">
    <property type="entry name" value="N-ACETYLTRANSFERASE DOMAIN-CONTAINING PROTEIN"/>
    <property type="match status" value="1"/>
</dbReference>